<dbReference type="PANTHER" id="PTHR46844">
    <property type="entry name" value="SLR5058 PROTEIN"/>
    <property type="match status" value="1"/>
</dbReference>
<feature type="domain" description="NACHT" evidence="1">
    <location>
        <begin position="108"/>
        <end position="283"/>
    </location>
</feature>
<dbReference type="OrthoDB" id="1488560at2"/>
<sequence>MSLTAKIGFEVIKAIANKAIDKTIDHVLKDNKTELKAILKNLPELFETHLIELINWSAETPFMDLHAHQNIELTTVELSISPAIQRYEKMWSTEEISENDLLKLNKNILLLGHPGAGKTTTVKRLILNYFLDGYQNVEYDFPILLKFRKFKVGSTVSTSLLDLFGIPYQSRIVKVESSDNRGNITMSERSIIHVGDVPIDIFVAKFLNETKAILILDGLDEAPQENQDNILEEVESLGLKLLTGKIILTVRKSKLSSTGLGFTKFEITPLDEKRIKSIAKSWLGSSKGFYDALKNKPYRDLASRPIFLTLLLILYKLNNKNLPYQSYEVYRDATYLILKDWDEHRRIQRKSAYAEFNARKKLKFLYELSFNLTYRVKKTIFSTAILREVYQNIYSSYNLPKDEIDDVISEIQSHNGIISISGYDSCEFSHLSIQEYLCAEHIITLPFSASIIAYFYQYPEPLAIAITLSGDPGSWFANLLLNKNLNIGDMDRQENGVNYDNSIFTLLSRLVIETPIFKCSEELGMAMLYLLFISYTSINLIDIIDQLLRFPNVFISLNMASKKFSLWRDDKEYMYFKRTAVFTGSYFLEIPLEGKISKQSLSMGSINFSVINDIFKFEYIRERA</sequence>
<keyword evidence="3" id="KW-1185">Reference proteome</keyword>
<gene>
    <name evidence="2" type="ORF">FSB76_08080</name>
</gene>
<accession>A0A5B8VZE3</accession>
<organism evidence="2 3">
    <name type="scientific">Mucilaginibacter ginsenosidivorax</name>
    <dbReference type="NCBI Taxonomy" id="862126"/>
    <lineage>
        <taxon>Bacteria</taxon>
        <taxon>Pseudomonadati</taxon>
        <taxon>Bacteroidota</taxon>
        <taxon>Sphingobacteriia</taxon>
        <taxon>Sphingobacteriales</taxon>
        <taxon>Sphingobacteriaceae</taxon>
        <taxon>Mucilaginibacter</taxon>
    </lineage>
</organism>
<dbReference type="Pfam" id="PF05729">
    <property type="entry name" value="NACHT"/>
    <property type="match status" value="1"/>
</dbReference>
<dbReference type="RefSeq" id="WP_147053092.1">
    <property type="nucleotide sequence ID" value="NZ_CP042437.1"/>
</dbReference>
<dbReference type="InterPro" id="IPR007111">
    <property type="entry name" value="NACHT_NTPase"/>
</dbReference>
<evidence type="ECO:0000313" key="3">
    <source>
        <dbReference type="Proteomes" id="UP000321362"/>
    </source>
</evidence>
<dbReference type="PANTHER" id="PTHR46844:SF1">
    <property type="entry name" value="SLR5058 PROTEIN"/>
    <property type="match status" value="1"/>
</dbReference>
<proteinExistence type="predicted"/>
<dbReference type="Gene3D" id="3.40.50.300">
    <property type="entry name" value="P-loop containing nucleotide triphosphate hydrolases"/>
    <property type="match status" value="1"/>
</dbReference>
<dbReference type="AlphaFoldDB" id="A0A5B8VZE3"/>
<evidence type="ECO:0000259" key="1">
    <source>
        <dbReference type="Pfam" id="PF05729"/>
    </source>
</evidence>
<reference evidence="2 3" key="1">
    <citation type="journal article" date="2013" name="J. Microbiol.">
        <title>Mucilaginibacter ginsenosidivorax sp. nov., with ginsenoside converting activity isolated from sediment.</title>
        <authorList>
            <person name="Kim J.K."/>
            <person name="Choi T.E."/>
            <person name="Liu Q.M."/>
            <person name="Park H.Y."/>
            <person name="Yi T.H."/>
            <person name="Yoon M.H."/>
            <person name="Kim S.C."/>
            <person name="Im W.T."/>
        </authorList>
    </citation>
    <scope>NUCLEOTIDE SEQUENCE [LARGE SCALE GENOMIC DNA]</scope>
    <source>
        <strain evidence="2 3">KHI28</strain>
    </source>
</reference>
<dbReference type="KEGG" id="mgk:FSB76_08080"/>
<dbReference type="EMBL" id="CP042437">
    <property type="protein sequence ID" value="QEC75906.1"/>
    <property type="molecule type" value="Genomic_DNA"/>
</dbReference>
<protein>
    <submittedName>
        <fullName evidence="2">NACHT domain-containing protein</fullName>
    </submittedName>
</protein>
<evidence type="ECO:0000313" key="2">
    <source>
        <dbReference type="EMBL" id="QEC75906.1"/>
    </source>
</evidence>
<dbReference type="InterPro" id="IPR027417">
    <property type="entry name" value="P-loop_NTPase"/>
</dbReference>
<name>A0A5B8VZE3_9SPHI</name>
<dbReference type="SUPFAM" id="SSF52540">
    <property type="entry name" value="P-loop containing nucleoside triphosphate hydrolases"/>
    <property type="match status" value="1"/>
</dbReference>
<dbReference type="Proteomes" id="UP000321362">
    <property type="component" value="Chromosome"/>
</dbReference>